<organism evidence="1 2">
    <name type="scientific">Megasphaera lornae</name>
    <dbReference type="NCBI Taxonomy" id="1000568"/>
    <lineage>
        <taxon>Bacteria</taxon>
        <taxon>Bacillati</taxon>
        <taxon>Bacillota</taxon>
        <taxon>Negativicutes</taxon>
        <taxon>Veillonellales</taxon>
        <taxon>Veillonellaceae</taxon>
        <taxon>Megasphaera</taxon>
    </lineage>
</organism>
<name>A0ABN0D0N7_9FIRM</name>
<dbReference type="Proteomes" id="UP000004018">
    <property type="component" value="Unassembled WGS sequence"/>
</dbReference>
<sequence>MFKIATAPAFFTFNRSIVSYCIQYLFCFPSRLPCNVRQFCYNGKYSEKEERIPFLRRWIWV</sequence>
<evidence type="ECO:0000313" key="1">
    <source>
        <dbReference type="EMBL" id="EGL40662.1"/>
    </source>
</evidence>
<accession>A0ABN0D0N7</accession>
<protein>
    <submittedName>
        <fullName evidence="1">Uncharacterized protein</fullName>
    </submittedName>
</protein>
<gene>
    <name evidence="1" type="ORF">HMPREF1039_1170</name>
</gene>
<evidence type="ECO:0000313" key="2">
    <source>
        <dbReference type="Proteomes" id="UP000004018"/>
    </source>
</evidence>
<keyword evidence="2" id="KW-1185">Reference proteome</keyword>
<dbReference type="EMBL" id="AFIJ01000023">
    <property type="protein sequence ID" value="EGL40662.1"/>
    <property type="molecule type" value="Genomic_DNA"/>
</dbReference>
<proteinExistence type="predicted"/>
<comment type="caution">
    <text evidence="1">The sequence shown here is derived from an EMBL/GenBank/DDBJ whole genome shotgun (WGS) entry which is preliminary data.</text>
</comment>
<reference evidence="1 2" key="1">
    <citation type="submission" date="2011-04" db="EMBL/GenBank/DDBJ databases">
        <authorList>
            <person name="Harkins D.M."/>
            <person name="Madupu R."/>
            <person name="Durkin A.S."/>
            <person name="Torralba M."/>
            <person name="Methe B."/>
            <person name="Sutton G.G."/>
            <person name="Nelson K.E."/>
        </authorList>
    </citation>
    <scope>NUCLEOTIDE SEQUENCE [LARGE SCALE GENOMIC DNA]</scope>
    <source>
        <strain evidence="1 2">UPII 199-6</strain>
    </source>
</reference>